<dbReference type="OMA" id="TACYICH"/>
<keyword evidence="3" id="KW-1185">Reference proteome</keyword>
<evidence type="ECO:0000313" key="3">
    <source>
        <dbReference type="Proteomes" id="UP000019132"/>
    </source>
</evidence>
<dbReference type="AlphaFoldDB" id="K3X5C7"/>
<dbReference type="HOGENOM" id="CLU_1528203_0_0_1"/>
<organism evidence="2 3">
    <name type="scientific">Globisporangium ultimum (strain ATCC 200006 / CBS 805.95 / DAOM BR144)</name>
    <name type="common">Pythium ultimum</name>
    <dbReference type="NCBI Taxonomy" id="431595"/>
    <lineage>
        <taxon>Eukaryota</taxon>
        <taxon>Sar</taxon>
        <taxon>Stramenopiles</taxon>
        <taxon>Oomycota</taxon>
        <taxon>Peronosporomycetes</taxon>
        <taxon>Pythiales</taxon>
        <taxon>Pythiaceae</taxon>
        <taxon>Globisporangium</taxon>
    </lineage>
</organism>
<dbReference type="InParanoid" id="K3X5C7"/>
<reference evidence="3" key="1">
    <citation type="journal article" date="2010" name="Genome Biol.">
        <title>Genome sequence of the necrotrophic plant pathogen Pythium ultimum reveals original pathogenicity mechanisms and effector repertoire.</title>
        <authorList>
            <person name="Levesque C.A."/>
            <person name="Brouwer H."/>
            <person name="Cano L."/>
            <person name="Hamilton J.P."/>
            <person name="Holt C."/>
            <person name="Huitema E."/>
            <person name="Raffaele S."/>
            <person name="Robideau G.P."/>
            <person name="Thines M."/>
            <person name="Win J."/>
            <person name="Zerillo M.M."/>
            <person name="Beakes G.W."/>
            <person name="Boore J.L."/>
            <person name="Busam D."/>
            <person name="Dumas B."/>
            <person name="Ferriera S."/>
            <person name="Fuerstenberg S.I."/>
            <person name="Gachon C.M."/>
            <person name="Gaulin E."/>
            <person name="Govers F."/>
            <person name="Grenville-Briggs L."/>
            <person name="Horner N."/>
            <person name="Hostetler J."/>
            <person name="Jiang R.H."/>
            <person name="Johnson J."/>
            <person name="Krajaejun T."/>
            <person name="Lin H."/>
            <person name="Meijer H.J."/>
            <person name="Moore B."/>
            <person name="Morris P."/>
            <person name="Phuntmart V."/>
            <person name="Puiu D."/>
            <person name="Shetty J."/>
            <person name="Stajich J.E."/>
            <person name="Tripathy S."/>
            <person name="Wawra S."/>
            <person name="van West P."/>
            <person name="Whitty B.R."/>
            <person name="Coutinho P.M."/>
            <person name="Henrissat B."/>
            <person name="Martin F."/>
            <person name="Thomas P.D."/>
            <person name="Tyler B.M."/>
            <person name="De Vries R.P."/>
            <person name="Kamoun S."/>
            <person name="Yandell M."/>
            <person name="Tisserat N."/>
            <person name="Buell C.R."/>
        </authorList>
    </citation>
    <scope>NUCLEOTIDE SEQUENCE</scope>
    <source>
        <strain evidence="3">DAOM:BR144</strain>
    </source>
</reference>
<evidence type="ECO:0000313" key="2">
    <source>
        <dbReference type="EnsemblProtists" id="PYU1_T012426"/>
    </source>
</evidence>
<proteinExistence type="predicted"/>
<dbReference type="VEuPathDB" id="FungiDB:PYU1_G012400"/>
<dbReference type="EnsemblProtists" id="PYU1_T012426">
    <property type="protein sequence ID" value="PYU1_T012426"/>
    <property type="gene ID" value="PYU1_G012400"/>
</dbReference>
<dbReference type="EMBL" id="GL376610">
    <property type="status" value="NOT_ANNOTATED_CDS"/>
    <property type="molecule type" value="Genomic_DNA"/>
</dbReference>
<sequence>MLKFELELKMASSMWTARYCFAMKSIPLDTVDVLKAQVRDQQEELQQLRLKMGNSKLAYLNLETKEKTSANAKFVWNTCADCPATENFVVTGDSIRFLREGVYFVALTANFVGACTACYICHLYKDGVSVRYCGGYGSGSYPLVHVMHMDCDQELYVLNSSYVAEVGCTLSITLLK</sequence>
<dbReference type="Proteomes" id="UP000019132">
    <property type="component" value="Unassembled WGS sequence"/>
</dbReference>
<reference evidence="2" key="3">
    <citation type="submission" date="2015-02" db="UniProtKB">
        <authorList>
            <consortium name="EnsemblProtists"/>
        </authorList>
    </citation>
    <scope>IDENTIFICATION</scope>
    <source>
        <strain evidence="2">DAOM BR144</strain>
    </source>
</reference>
<keyword evidence="1" id="KW-0175">Coiled coil</keyword>
<feature type="coiled-coil region" evidence="1">
    <location>
        <begin position="31"/>
        <end position="58"/>
    </location>
</feature>
<protein>
    <recommendedName>
        <fullName evidence="4">TNF family profile domain-containing protein</fullName>
    </recommendedName>
</protein>
<evidence type="ECO:0000256" key="1">
    <source>
        <dbReference type="SAM" id="Coils"/>
    </source>
</evidence>
<name>K3X5C7_GLOUD</name>
<reference evidence="3" key="2">
    <citation type="submission" date="2010-04" db="EMBL/GenBank/DDBJ databases">
        <authorList>
            <person name="Buell R."/>
            <person name="Hamilton J."/>
            <person name="Hostetler J."/>
        </authorList>
    </citation>
    <scope>NUCLEOTIDE SEQUENCE [LARGE SCALE GENOMIC DNA]</scope>
    <source>
        <strain evidence="3">DAOM:BR144</strain>
    </source>
</reference>
<accession>K3X5C7</accession>
<evidence type="ECO:0008006" key="4">
    <source>
        <dbReference type="Google" id="ProtNLM"/>
    </source>
</evidence>